<keyword evidence="1" id="KW-0805">Transcription regulation</keyword>
<dbReference type="SUPFAM" id="SSF55781">
    <property type="entry name" value="GAF domain-like"/>
    <property type="match status" value="1"/>
</dbReference>
<dbReference type="GO" id="GO:0003677">
    <property type="term" value="F:DNA binding"/>
    <property type="evidence" value="ECO:0007669"/>
    <property type="project" value="UniProtKB-KW"/>
</dbReference>
<evidence type="ECO:0000256" key="3">
    <source>
        <dbReference type="ARBA" id="ARBA00023163"/>
    </source>
</evidence>
<name>A0A3N0GI94_9ACTN</name>
<evidence type="ECO:0000313" key="7">
    <source>
        <dbReference type="Proteomes" id="UP000279994"/>
    </source>
</evidence>
<dbReference type="InterPro" id="IPR014757">
    <property type="entry name" value="Tscrpt_reg_IclR_C"/>
</dbReference>
<keyword evidence="7" id="KW-1185">Reference proteome</keyword>
<feature type="domain" description="IclR-ED" evidence="5">
    <location>
        <begin position="70"/>
        <end position="251"/>
    </location>
</feature>
<gene>
    <name evidence="6" type="ORF">EFL26_20550</name>
</gene>
<dbReference type="GO" id="GO:0003700">
    <property type="term" value="F:DNA-binding transcription factor activity"/>
    <property type="evidence" value="ECO:0007669"/>
    <property type="project" value="TreeGrafter"/>
</dbReference>
<organism evidence="6 7">
    <name type="scientific">Nocardioides pocheonensis</name>
    <dbReference type="NCBI Taxonomy" id="661485"/>
    <lineage>
        <taxon>Bacteria</taxon>
        <taxon>Bacillati</taxon>
        <taxon>Actinomycetota</taxon>
        <taxon>Actinomycetes</taxon>
        <taxon>Propionibacteriales</taxon>
        <taxon>Nocardioidaceae</taxon>
        <taxon>Nocardioides</taxon>
    </lineage>
</organism>
<dbReference type="Pfam" id="PF01614">
    <property type="entry name" value="IclR_C"/>
    <property type="match status" value="1"/>
</dbReference>
<dbReference type="Proteomes" id="UP000279994">
    <property type="component" value="Unassembled WGS sequence"/>
</dbReference>
<dbReference type="InterPro" id="IPR036390">
    <property type="entry name" value="WH_DNA-bd_sf"/>
</dbReference>
<proteinExistence type="predicted"/>
<protein>
    <submittedName>
        <fullName evidence="6">IclR family transcriptional regulator</fullName>
    </submittedName>
</protein>
<dbReference type="Gene3D" id="3.30.450.40">
    <property type="match status" value="1"/>
</dbReference>
<evidence type="ECO:0000256" key="1">
    <source>
        <dbReference type="ARBA" id="ARBA00023015"/>
    </source>
</evidence>
<evidence type="ECO:0000256" key="2">
    <source>
        <dbReference type="ARBA" id="ARBA00023125"/>
    </source>
</evidence>
<dbReference type="PANTHER" id="PTHR30136">
    <property type="entry name" value="HELIX-TURN-HELIX TRANSCRIPTIONAL REGULATOR, ICLR FAMILY"/>
    <property type="match status" value="1"/>
</dbReference>
<keyword evidence="2" id="KW-0238">DNA-binding</keyword>
<dbReference type="InterPro" id="IPR029016">
    <property type="entry name" value="GAF-like_dom_sf"/>
</dbReference>
<dbReference type="OrthoDB" id="8479143at2"/>
<reference evidence="6 7" key="1">
    <citation type="submission" date="2018-11" db="EMBL/GenBank/DDBJ databases">
        <authorList>
            <person name="Li F."/>
        </authorList>
    </citation>
    <scope>NUCLEOTIDE SEQUENCE [LARGE SCALE GENOMIC DNA]</scope>
    <source>
        <strain evidence="6 7">Gsoil 818</strain>
    </source>
</reference>
<dbReference type="EMBL" id="RJSF01000046">
    <property type="protein sequence ID" value="RNM12195.1"/>
    <property type="molecule type" value="Genomic_DNA"/>
</dbReference>
<dbReference type="RefSeq" id="WP_123224776.1">
    <property type="nucleotide sequence ID" value="NZ_RJSF01000046.1"/>
</dbReference>
<dbReference type="InterPro" id="IPR050707">
    <property type="entry name" value="HTH_MetabolicPath_Reg"/>
</dbReference>
<feature type="domain" description="HTH iclR-type" evidence="4">
    <location>
        <begin position="15"/>
        <end position="76"/>
    </location>
</feature>
<dbReference type="PANTHER" id="PTHR30136:SF35">
    <property type="entry name" value="HTH-TYPE TRANSCRIPTIONAL REGULATOR RV1719"/>
    <property type="match status" value="1"/>
</dbReference>
<evidence type="ECO:0000259" key="5">
    <source>
        <dbReference type="PROSITE" id="PS51078"/>
    </source>
</evidence>
<keyword evidence="3" id="KW-0804">Transcription</keyword>
<dbReference type="Pfam" id="PF09339">
    <property type="entry name" value="HTH_IclR"/>
    <property type="match status" value="1"/>
</dbReference>
<evidence type="ECO:0000313" key="6">
    <source>
        <dbReference type="EMBL" id="RNM12195.1"/>
    </source>
</evidence>
<dbReference type="InterPro" id="IPR005471">
    <property type="entry name" value="Tscrpt_reg_IclR_N"/>
</dbReference>
<dbReference type="InterPro" id="IPR036388">
    <property type="entry name" value="WH-like_DNA-bd_sf"/>
</dbReference>
<dbReference type="AlphaFoldDB" id="A0A3N0GI94"/>
<evidence type="ECO:0000259" key="4">
    <source>
        <dbReference type="PROSITE" id="PS51077"/>
    </source>
</evidence>
<dbReference type="PROSITE" id="PS51077">
    <property type="entry name" value="HTH_ICLR"/>
    <property type="match status" value="1"/>
</dbReference>
<sequence length="258" mass="27966">MSVSQGREPSPAGEHRTVARVMSLLELVLASDPQGLRLGELSNAIDAPKSSVHGLTKGLVAIGYLREEDGRYIIGPAISTLLAVGPSSLPSMYRHAMEDLTERWDETTMLATLVGESLVYLDAVEPAAFIRAAPEVNKRLSLWPRSSGKCFVAFMDERKRNLYLRRNKEAPTDSPELRAELEEIRQTNLAKNVGGSHQGHLGIASPIHLGGGPVTIAIAIVGPLARMEDKLDQMSRDLVETVQSLSPSYQMNGSASGR</sequence>
<dbReference type="GO" id="GO:0045892">
    <property type="term" value="P:negative regulation of DNA-templated transcription"/>
    <property type="evidence" value="ECO:0007669"/>
    <property type="project" value="TreeGrafter"/>
</dbReference>
<dbReference type="PROSITE" id="PS51078">
    <property type="entry name" value="ICLR_ED"/>
    <property type="match status" value="1"/>
</dbReference>
<dbReference type="Gene3D" id="1.10.10.10">
    <property type="entry name" value="Winged helix-like DNA-binding domain superfamily/Winged helix DNA-binding domain"/>
    <property type="match status" value="1"/>
</dbReference>
<comment type="caution">
    <text evidence="6">The sequence shown here is derived from an EMBL/GenBank/DDBJ whole genome shotgun (WGS) entry which is preliminary data.</text>
</comment>
<dbReference type="SMART" id="SM00346">
    <property type="entry name" value="HTH_ICLR"/>
    <property type="match status" value="1"/>
</dbReference>
<dbReference type="SUPFAM" id="SSF46785">
    <property type="entry name" value="Winged helix' DNA-binding domain"/>
    <property type="match status" value="1"/>
</dbReference>
<accession>A0A3N0GI94</accession>